<sequence>MAAGSLASKLVKLQDNITECAARRKLWTEKFPEFERLAKSVVEGVNKDAALGELLTVHTFQTDWGNMPLLIVRFAEGSTGLTRTGSDESDKLTARGAAISFIPDVTGRVVVFISSFSLKDKMNPTLKREEFDGRSVRSHLPGDLMSSVAIQNELNAFFDAVLPTHWSNAMQLPG</sequence>
<accession>L7U799</accession>
<dbReference type="KEGG" id="msd:MYSTI_02637"/>
<reference evidence="1 2" key="1">
    <citation type="journal article" date="2013" name="Genome Announc.">
        <title>Complete genome sequence of Myxococcus stipitatus strain DSM 14675, a fruiting myxobacterium.</title>
        <authorList>
            <person name="Huntley S."/>
            <person name="Kneip S."/>
            <person name="Treuner-Lange A."/>
            <person name="Sogaard-Andersen L."/>
        </authorList>
    </citation>
    <scope>NUCLEOTIDE SEQUENCE [LARGE SCALE GENOMIC DNA]</scope>
    <source>
        <strain evidence="2">DSM 14675 / JCM 12634 / Mx s8</strain>
    </source>
</reference>
<gene>
    <name evidence="1" type="ordered locus">MYSTI_02637</name>
</gene>
<keyword evidence="2" id="KW-1185">Reference proteome</keyword>
<dbReference type="HOGENOM" id="CLU_1538437_0_0_7"/>
<evidence type="ECO:0000313" key="1">
    <source>
        <dbReference type="EMBL" id="AGC43953.1"/>
    </source>
</evidence>
<organism evidence="1 2">
    <name type="scientific">Myxococcus stipitatus (strain DSM 14675 / JCM 12634 / Mx s8)</name>
    <dbReference type="NCBI Taxonomy" id="1278073"/>
    <lineage>
        <taxon>Bacteria</taxon>
        <taxon>Pseudomonadati</taxon>
        <taxon>Myxococcota</taxon>
        <taxon>Myxococcia</taxon>
        <taxon>Myxococcales</taxon>
        <taxon>Cystobacterineae</taxon>
        <taxon>Myxococcaceae</taxon>
        <taxon>Myxococcus</taxon>
    </lineage>
</organism>
<name>L7U799_MYXSD</name>
<dbReference type="Proteomes" id="UP000011131">
    <property type="component" value="Chromosome"/>
</dbReference>
<protein>
    <submittedName>
        <fullName evidence="1">Uncharacterized protein</fullName>
    </submittedName>
</protein>
<dbReference type="AlphaFoldDB" id="L7U799"/>
<dbReference type="STRING" id="1278073.MYSTI_02637"/>
<evidence type="ECO:0000313" key="2">
    <source>
        <dbReference type="Proteomes" id="UP000011131"/>
    </source>
</evidence>
<dbReference type="PATRIC" id="fig|1278073.3.peg.2684"/>
<dbReference type="RefSeq" id="WP_015348214.1">
    <property type="nucleotide sequence ID" value="NC_020126.1"/>
</dbReference>
<dbReference type="EMBL" id="CP004025">
    <property type="protein sequence ID" value="AGC43953.1"/>
    <property type="molecule type" value="Genomic_DNA"/>
</dbReference>
<proteinExistence type="predicted"/>